<dbReference type="InterPro" id="IPR000971">
    <property type="entry name" value="Globin"/>
</dbReference>
<evidence type="ECO:0000256" key="5">
    <source>
        <dbReference type="ARBA" id="ARBA00022617"/>
    </source>
</evidence>
<evidence type="ECO:0000256" key="16">
    <source>
        <dbReference type="ARBA" id="ARBA00049433"/>
    </source>
</evidence>
<evidence type="ECO:0000256" key="3">
    <source>
        <dbReference type="ARBA" id="ARBA00022448"/>
    </source>
</evidence>
<dbReference type="EC" id="1.14.12.17" evidence="17"/>
<dbReference type="Pfam" id="PF00970">
    <property type="entry name" value="FAD_binding_6"/>
    <property type="match status" value="1"/>
</dbReference>
<keyword evidence="4 17" id="KW-0216">Detoxification</keyword>
<evidence type="ECO:0000256" key="12">
    <source>
        <dbReference type="ARBA" id="ARBA00023004"/>
    </source>
</evidence>
<dbReference type="Gene3D" id="2.40.30.10">
    <property type="entry name" value="Translation factors"/>
    <property type="match status" value="1"/>
</dbReference>
<feature type="site" description="Influences the redox potential of the prosthetic heme and FAD groups" evidence="17">
    <location>
        <position position="385"/>
    </location>
</feature>
<sequence length="396" mass="43300">MLTPQTISLVKATVPLLQQQGVAITEHFYALMFRQHPEVRGFFNPAHQAAGTQARALAGAVLAYAAHIDRLDAIAPALPRIVHKHAALGVRPEHYPVVGACLLQAIRAVLGEAASEPVMAAWAEAYGALAEILIEAEAQVLRERAARPGGWQGQRAFRIARKHPESELITSFYLEPCDGGPLLEFEPGQYLTLELSLNGETVRRHYSLSDAPGKPWYRISVKREAEGRVSGWLHAHARPGDTVQVQPPSGDFVLDRSAPLTRPLLLVTAGVGLTPAMSMLEVVAPTGRPVHFLHAARHGGVHAFRERVAQLAAKHANVRVHYLYDQPRPQDRPDSVGRLSADVMAAHLPADRDVDLYFLGPKPFMQSVLATALSLGVARERLRYEFFGPLEALQPA</sequence>
<dbReference type="InterPro" id="IPR008333">
    <property type="entry name" value="Cbr1-like_FAD-bd_dom"/>
</dbReference>
<dbReference type="PANTHER" id="PTHR43396:SF3">
    <property type="entry name" value="FLAVOHEMOPROTEIN"/>
    <property type="match status" value="1"/>
</dbReference>
<comment type="catalytic activity">
    <reaction evidence="16 17">
        <text>2 nitric oxide + NADPH + 2 O2 = 2 nitrate + NADP(+) + H(+)</text>
        <dbReference type="Rhea" id="RHEA:19465"/>
        <dbReference type="ChEBI" id="CHEBI:15378"/>
        <dbReference type="ChEBI" id="CHEBI:15379"/>
        <dbReference type="ChEBI" id="CHEBI:16480"/>
        <dbReference type="ChEBI" id="CHEBI:17632"/>
        <dbReference type="ChEBI" id="CHEBI:57783"/>
        <dbReference type="ChEBI" id="CHEBI:58349"/>
        <dbReference type="EC" id="1.14.12.17"/>
    </reaction>
</comment>
<dbReference type="FunFam" id="1.10.490.10:FF:000003">
    <property type="entry name" value="Flavohemoprotein"/>
    <property type="match status" value="1"/>
</dbReference>
<evidence type="ECO:0000256" key="2">
    <source>
        <dbReference type="ARBA" id="ARBA00008414"/>
    </source>
</evidence>
<dbReference type="STRING" id="413882.AAW51_0723"/>
<keyword evidence="9 17" id="KW-0274">FAD</keyword>
<organism evidence="20 21">
    <name type="scientific">Caldimonas brevitalea</name>
    <dbReference type="NCBI Taxonomy" id="413882"/>
    <lineage>
        <taxon>Bacteria</taxon>
        <taxon>Pseudomonadati</taxon>
        <taxon>Pseudomonadota</taxon>
        <taxon>Betaproteobacteria</taxon>
        <taxon>Burkholderiales</taxon>
        <taxon>Sphaerotilaceae</taxon>
        <taxon>Caldimonas</taxon>
    </lineage>
</organism>
<keyword evidence="21" id="KW-1185">Reference proteome</keyword>
<comment type="domain">
    <text evidence="17">Consists of two distinct domains; an N-terminal heme-containing oxygen-binding domain and a C-terminal reductase domain with binding sites for FAD and NAD(P)H.</text>
</comment>
<dbReference type="GO" id="GO:0071949">
    <property type="term" value="F:FAD binding"/>
    <property type="evidence" value="ECO:0007669"/>
    <property type="project" value="InterPro"/>
</dbReference>
<keyword evidence="11 17" id="KW-0560">Oxidoreductase</keyword>
<dbReference type="PATRIC" id="fig|413882.6.peg.766"/>
<comment type="cofactor">
    <cofactor evidence="17">
        <name>heme b</name>
        <dbReference type="ChEBI" id="CHEBI:60344"/>
    </cofactor>
    <text evidence="17">Binds 1 heme b (iron(II)-protoporphyrin IX) group per subunit.</text>
</comment>
<feature type="binding site" description="proximal binding residue" evidence="17">
    <location>
        <position position="85"/>
    </location>
    <ligand>
        <name>heme b</name>
        <dbReference type="ChEBI" id="CHEBI:60344"/>
    </ligand>
    <ligandPart>
        <name>Fe</name>
        <dbReference type="ChEBI" id="CHEBI:18248"/>
    </ligandPart>
</feature>
<reference evidence="20 21" key="1">
    <citation type="submission" date="2015-05" db="EMBL/GenBank/DDBJ databases">
        <authorList>
            <person name="Tang B."/>
            <person name="Yu Y."/>
        </authorList>
    </citation>
    <scope>NUCLEOTIDE SEQUENCE [LARGE SCALE GENOMIC DNA]</scope>
    <source>
        <strain evidence="20 21">DSM 7029</strain>
    </source>
</reference>
<comment type="similarity">
    <text evidence="2 17">Belongs to the globin family. Two-domain flavohemoproteins subfamily.</text>
</comment>
<proteinExistence type="inferred from homology"/>
<dbReference type="KEGG" id="pbh:AAW51_0723"/>
<dbReference type="GO" id="GO:0071500">
    <property type="term" value="P:cellular response to nitrosative stress"/>
    <property type="evidence" value="ECO:0007669"/>
    <property type="project" value="TreeGrafter"/>
</dbReference>
<dbReference type="GO" id="GO:0020037">
    <property type="term" value="F:heme binding"/>
    <property type="evidence" value="ECO:0007669"/>
    <property type="project" value="InterPro"/>
</dbReference>
<dbReference type="Proteomes" id="UP000035352">
    <property type="component" value="Chromosome"/>
</dbReference>
<dbReference type="GO" id="GO:0019825">
    <property type="term" value="F:oxygen binding"/>
    <property type="evidence" value="ECO:0007669"/>
    <property type="project" value="InterPro"/>
</dbReference>
<evidence type="ECO:0000256" key="17">
    <source>
        <dbReference type="HAMAP-Rule" id="MF_01252"/>
    </source>
</evidence>
<dbReference type="Gene3D" id="1.10.490.10">
    <property type="entry name" value="Globins"/>
    <property type="match status" value="1"/>
</dbReference>
<keyword evidence="5 17" id="KW-0349">Heme</keyword>
<dbReference type="InterPro" id="IPR017927">
    <property type="entry name" value="FAD-bd_FR_type"/>
</dbReference>
<dbReference type="Gene3D" id="3.40.50.80">
    <property type="entry name" value="Nucleotide-binding domain of ferredoxin-NADP reductase (FNR) module"/>
    <property type="match status" value="1"/>
</dbReference>
<feature type="region of interest" description="Reductase" evidence="17">
    <location>
        <begin position="149"/>
        <end position="396"/>
    </location>
</feature>
<dbReference type="PRINTS" id="PR00410">
    <property type="entry name" value="PHEHYDRXLASE"/>
</dbReference>
<dbReference type="GO" id="GO:0009636">
    <property type="term" value="P:response to toxic substance"/>
    <property type="evidence" value="ECO:0007669"/>
    <property type="project" value="UniProtKB-KW"/>
</dbReference>
<dbReference type="NCBIfam" id="NF009805">
    <property type="entry name" value="PRK13289.1"/>
    <property type="match status" value="1"/>
</dbReference>
<evidence type="ECO:0000256" key="6">
    <source>
        <dbReference type="ARBA" id="ARBA00022621"/>
    </source>
</evidence>
<dbReference type="PROSITE" id="PS01033">
    <property type="entry name" value="GLOBIN"/>
    <property type="match status" value="1"/>
</dbReference>
<keyword evidence="8 17" id="KW-0479">Metal-binding</keyword>
<evidence type="ECO:0000313" key="21">
    <source>
        <dbReference type="Proteomes" id="UP000035352"/>
    </source>
</evidence>
<evidence type="ECO:0000256" key="9">
    <source>
        <dbReference type="ARBA" id="ARBA00022827"/>
    </source>
</evidence>
<name>A0A0G3BDE9_9BURK</name>
<accession>A0A0G3BDE9</accession>
<dbReference type="RefSeq" id="WP_047193518.1">
    <property type="nucleotide sequence ID" value="NZ_CP011371.1"/>
</dbReference>
<dbReference type="FunFam" id="2.40.30.10:FF:000034">
    <property type="entry name" value="Flavohemoprotein"/>
    <property type="match status" value="1"/>
</dbReference>
<dbReference type="PROSITE" id="PS51384">
    <property type="entry name" value="FAD_FR"/>
    <property type="match status" value="1"/>
</dbReference>
<dbReference type="EMBL" id="CP011371">
    <property type="protein sequence ID" value="AKJ27414.1"/>
    <property type="molecule type" value="Genomic_DNA"/>
</dbReference>
<evidence type="ECO:0000256" key="8">
    <source>
        <dbReference type="ARBA" id="ARBA00022723"/>
    </source>
</evidence>
<feature type="active site" description="Charge relay system" evidence="17">
    <location>
        <position position="137"/>
    </location>
</feature>
<keyword evidence="7 17" id="KW-0285">Flavoprotein</keyword>
<evidence type="ECO:0000259" key="18">
    <source>
        <dbReference type="PROSITE" id="PS01033"/>
    </source>
</evidence>
<dbReference type="OrthoDB" id="9801223at2"/>
<evidence type="ECO:0000313" key="20">
    <source>
        <dbReference type="EMBL" id="AKJ27414.1"/>
    </source>
</evidence>
<protein>
    <recommendedName>
        <fullName evidence="17">Flavohemoprotein</fullName>
    </recommendedName>
    <alternativeName>
        <fullName evidence="17">Flavohemoglobin</fullName>
    </alternativeName>
    <alternativeName>
        <fullName evidence="17">Hemoglobin-like protein</fullName>
    </alternativeName>
    <alternativeName>
        <fullName evidence="17">Nitric oxide dioxygenase</fullName>
        <shortName evidence="17">NO oxygenase</shortName>
        <shortName evidence="17">NOD</shortName>
        <ecNumber evidence="17">1.14.12.17</ecNumber>
    </alternativeName>
</protein>
<keyword evidence="3 17" id="KW-0813">Transport</keyword>
<dbReference type="AlphaFoldDB" id="A0A0G3BDE9"/>
<keyword evidence="13 17" id="KW-0520">NAD</keyword>
<dbReference type="PANTHER" id="PTHR43396">
    <property type="entry name" value="FLAVOHEMOPROTEIN"/>
    <property type="match status" value="1"/>
</dbReference>
<evidence type="ECO:0000256" key="11">
    <source>
        <dbReference type="ARBA" id="ARBA00023002"/>
    </source>
</evidence>
<dbReference type="CDD" id="cd06184">
    <property type="entry name" value="flavohem_like_fad_nad_binding"/>
    <property type="match status" value="1"/>
</dbReference>
<feature type="binding site" evidence="17">
    <location>
        <begin position="270"/>
        <end position="275"/>
    </location>
    <ligand>
        <name>NADP(+)</name>
        <dbReference type="ChEBI" id="CHEBI:58349"/>
    </ligand>
</feature>
<evidence type="ECO:0000256" key="1">
    <source>
        <dbReference type="ARBA" id="ARBA00006401"/>
    </source>
</evidence>
<comment type="function">
    <text evidence="14 17">Is involved in NO detoxification in an aerobic process, termed nitric oxide dioxygenase (NOD) reaction that utilizes O(2) and NAD(P)H to convert NO to nitrate, which protects the bacterium from various noxious nitrogen compounds. Therefore, plays a central role in the inducible response to nitrosative stress.</text>
</comment>
<evidence type="ECO:0000256" key="4">
    <source>
        <dbReference type="ARBA" id="ARBA00022575"/>
    </source>
</evidence>
<evidence type="ECO:0000259" key="19">
    <source>
        <dbReference type="PROSITE" id="PS51384"/>
    </source>
</evidence>
<evidence type="ECO:0000256" key="14">
    <source>
        <dbReference type="ARBA" id="ARBA00025094"/>
    </source>
</evidence>
<dbReference type="Pfam" id="PF00175">
    <property type="entry name" value="NAD_binding_1"/>
    <property type="match status" value="1"/>
</dbReference>
<keyword evidence="12 17" id="KW-0408">Iron</keyword>
<dbReference type="Pfam" id="PF00042">
    <property type="entry name" value="Globin"/>
    <property type="match status" value="1"/>
</dbReference>
<feature type="binding site" evidence="17">
    <location>
        <position position="190"/>
    </location>
    <ligand>
        <name>FAD</name>
        <dbReference type="ChEBI" id="CHEBI:57692"/>
    </ligand>
</feature>
<feature type="domain" description="FAD-binding FR-type" evidence="19">
    <location>
        <begin position="152"/>
        <end position="255"/>
    </location>
</feature>
<dbReference type="GO" id="GO:0046210">
    <property type="term" value="P:nitric oxide catabolic process"/>
    <property type="evidence" value="ECO:0007669"/>
    <property type="project" value="TreeGrafter"/>
</dbReference>
<dbReference type="CDD" id="cd08922">
    <property type="entry name" value="FHb-globin"/>
    <property type="match status" value="1"/>
</dbReference>
<dbReference type="InterPro" id="IPR012292">
    <property type="entry name" value="Globin/Proto"/>
</dbReference>
<feature type="site" description="Influences the redox potential of the prosthetic heme and FAD groups" evidence="17">
    <location>
        <position position="84"/>
    </location>
</feature>
<dbReference type="GO" id="GO:0008941">
    <property type="term" value="F:nitric oxide dioxygenase NAD(P)H activity"/>
    <property type="evidence" value="ECO:0007669"/>
    <property type="project" value="UniProtKB-UniRule"/>
</dbReference>
<comment type="catalytic activity">
    <reaction evidence="15 17">
        <text>2 nitric oxide + NADH + 2 O2 = 2 nitrate + NAD(+) + H(+)</text>
        <dbReference type="Rhea" id="RHEA:19469"/>
        <dbReference type="ChEBI" id="CHEBI:15378"/>
        <dbReference type="ChEBI" id="CHEBI:15379"/>
        <dbReference type="ChEBI" id="CHEBI:16480"/>
        <dbReference type="ChEBI" id="CHEBI:17632"/>
        <dbReference type="ChEBI" id="CHEBI:57540"/>
        <dbReference type="ChEBI" id="CHEBI:57945"/>
        <dbReference type="EC" id="1.14.12.17"/>
    </reaction>
</comment>
<dbReference type="InterPro" id="IPR009050">
    <property type="entry name" value="Globin-like_sf"/>
</dbReference>
<dbReference type="HAMAP" id="MF_01252">
    <property type="entry name" value="Hmp"/>
    <property type="match status" value="1"/>
</dbReference>
<dbReference type="InterPro" id="IPR023950">
    <property type="entry name" value="Hmp"/>
</dbReference>
<dbReference type="InterPro" id="IPR039261">
    <property type="entry name" value="FNR_nucleotide-bd"/>
</dbReference>
<comment type="similarity">
    <text evidence="1 17">In the C-terminal section; belongs to the flavoprotein pyridine nucleotide cytochrome reductase family.</text>
</comment>
<comment type="caution">
    <text evidence="17">Lacks conserved residue(s) required for the propagation of feature annotation.</text>
</comment>
<evidence type="ECO:0000256" key="15">
    <source>
        <dbReference type="ARBA" id="ARBA00048649"/>
    </source>
</evidence>
<evidence type="ECO:0000256" key="13">
    <source>
        <dbReference type="ARBA" id="ARBA00023027"/>
    </source>
</evidence>
<feature type="domain" description="Globin" evidence="18">
    <location>
        <begin position="1"/>
        <end position="138"/>
    </location>
</feature>
<dbReference type="GO" id="GO:0046872">
    <property type="term" value="F:metal ion binding"/>
    <property type="evidence" value="ECO:0007669"/>
    <property type="project" value="UniProtKB-KW"/>
</dbReference>
<gene>
    <name evidence="17 20" type="primary">hmp</name>
    <name evidence="20" type="ORF">AAW51_0723</name>
</gene>
<comment type="cofactor">
    <cofactor evidence="17">
        <name>FAD</name>
        <dbReference type="ChEBI" id="CHEBI:57692"/>
    </cofactor>
    <text evidence="17">Binds 1 FAD per subunit.</text>
</comment>
<dbReference type="GO" id="GO:0005344">
    <property type="term" value="F:oxygen carrier activity"/>
    <property type="evidence" value="ECO:0007669"/>
    <property type="project" value="UniProtKB-UniRule"/>
</dbReference>
<dbReference type="SUPFAM" id="SSF52343">
    <property type="entry name" value="Ferredoxin reductase-like, C-terminal NADP-linked domain"/>
    <property type="match status" value="1"/>
</dbReference>
<keyword evidence="6 17" id="KW-0561">Oxygen transport</keyword>
<evidence type="ECO:0000256" key="10">
    <source>
        <dbReference type="ARBA" id="ARBA00022857"/>
    </source>
</evidence>
<dbReference type="SUPFAM" id="SSF46458">
    <property type="entry name" value="Globin-like"/>
    <property type="match status" value="1"/>
</dbReference>
<keyword evidence="10 17" id="KW-0521">NADP</keyword>
<evidence type="ECO:0000256" key="7">
    <source>
        <dbReference type="ARBA" id="ARBA00022630"/>
    </source>
</evidence>
<feature type="binding site" evidence="17">
    <location>
        <begin position="386"/>
        <end position="389"/>
    </location>
    <ligand>
        <name>FAD</name>
        <dbReference type="ChEBI" id="CHEBI:57692"/>
    </ligand>
</feature>
<feature type="site" description="Involved in heme-bound ligand stabilization and O-O bond activation" evidence="17">
    <location>
        <position position="29"/>
    </location>
</feature>
<dbReference type="SUPFAM" id="SSF63380">
    <property type="entry name" value="Riboflavin synthase domain-like"/>
    <property type="match status" value="1"/>
</dbReference>
<dbReference type="InterPro" id="IPR017938">
    <property type="entry name" value="Riboflavin_synthase-like_b-brl"/>
</dbReference>
<dbReference type="InterPro" id="IPR001433">
    <property type="entry name" value="OxRdtase_FAD/NAD-bd"/>
</dbReference>
<feature type="active site" description="Charge relay system" evidence="17">
    <location>
        <position position="95"/>
    </location>
</feature>